<dbReference type="Proteomes" id="UP001595965">
    <property type="component" value="Unassembled WGS sequence"/>
</dbReference>
<keyword evidence="4" id="KW-1185">Reference proteome</keyword>
<dbReference type="PANTHER" id="PTHR21240:SF19">
    <property type="entry name" value="CATALYTIC_ HYDROLASE"/>
    <property type="match status" value="1"/>
</dbReference>
<evidence type="ECO:0000313" key="4">
    <source>
        <dbReference type="Proteomes" id="UP001595965"/>
    </source>
</evidence>
<protein>
    <submittedName>
        <fullName evidence="3">Amidohydrolase family protein</fullName>
    </submittedName>
</protein>
<feature type="domain" description="Amidohydrolase-related" evidence="2">
    <location>
        <begin position="23"/>
        <end position="301"/>
    </location>
</feature>
<keyword evidence="1" id="KW-0456">Lyase</keyword>
<evidence type="ECO:0000313" key="3">
    <source>
        <dbReference type="EMBL" id="MFC4429663.1"/>
    </source>
</evidence>
<dbReference type="InterPro" id="IPR032465">
    <property type="entry name" value="ACMSD"/>
</dbReference>
<dbReference type="PANTHER" id="PTHR21240">
    <property type="entry name" value="2-AMINO-3-CARBOXYLMUCONATE-6-SEMIALDEHYDE DECARBOXYLASE"/>
    <property type="match status" value="1"/>
</dbReference>
<proteinExistence type="predicted"/>
<reference evidence="4" key="1">
    <citation type="journal article" date="2019" name="Int. J. Syst. Evol. Microbiol.">
        <title>The Global Catalogue of Microorganisms (GCM) 10K type strain sequencing project: providing services to taxonomists for standard genome sequencing and annotation.</title>
        <authorList>
            <consortium name="The Broad Institute Genomics Platform"/>
            <consortium name="The Broad Institute Genome Sequencing Center for Infectious Disease"/>
            <person name="Wu L."/>
            <person name="Ma J."/>
        </authorList>
    </citation>
    <scope>NUCLEOTIDE SEQUENCE [LARGE SCALE GENOMIC DNA]</scope>
    <source>
        <strain evidence="4">CGMCC 1.12125</strain>
    </source>
</reference>
<dbReference type="InterPro" id="IPR006680">
    <property type="entry name" value="Amidohydro-rel"/>
</dbReference>
<gene>
    <name evidence="3" type="ORF">ACFO0K_08210</name>
</gene>
<evidence type="ECO:0000259" key="2">
    <source>
        <dbReference type="Pfam" id="PF04909"/>
    </source>
</evidence>
<dbReference type="EMBL" id="JBHSEN010000001">
    <property type="protein sequence ID" value="MFC4429663.1"/>
    <property type="molecule type" value="Genomic_DNA"/>
</dbReference>
<organism evidence="3 4">
    <name type="scientific">Citricoccus alkalitolerans</name>
    <dbReference type="NCBI Taxonomy" id="246603"/>
    <lineage>
        <taxon>Bacteria</taxon>
        <taxon>Bacillati</taxon>
        <taxon>Actinomycetota</taxon>
        <taxon>Actinomycetes</taxon>
        <taxon>Micrococcales</taxon>
        <taxon>Micrococcaceae</taxon>
        <taxon>Citricoccus</taxon>
    </lineage>
</organism>
<dbReference type="Gene3D" id="3.20.20.140">
    <property type="entry name" value="Metal-dependent hydrolases"/>
    <property type="match status" value="1"/>
</dbReference>
<dbReference type="Pfam" id="PF04909">
    <property type="entry name" value="Amidohydro_2"/>
    <property type="match status" value="1"/>
</dbReference>
<evidence type="ECO:0000256" key="1">
    <source>
        <dbReference type="ARBA" id="ARBA00023239"/>
    </source>
</evidence>
<dbReference type="CDD" id="cd01292">
    <property type="entry name" value="metallo-dependent_hydrolases"/>
    <property type="match status" value="1"/>
</dbReference>
<dbReference type="SUPFAM" id="SSF51556">
    <property type="entry name" value="Metallo-dependent hydrolases"/>
    <property type="match status" value="1"/>
</dbReference>
<accession>A0ABV8XYC2</accession>
<sequence>MSTGPQQDAGAPSLQQWRDLAAIDVHVHVHRSVQDDAGPVESGEQMGEYFGIGTMHGYTVPELAAYYRERRMAAVVFTVDSISATGDEPVPGNREIAELAAEHPDVLVPFASIDPARGAAGVREARILARDYGVRGFKFHPGVQAFYPDDRMAYPLYEVIEEFGLISLFHTGQTGVGAGSRGGGGIRLKYSHPLAIDDVAADFPDMDIIMAHPSFPWQDEALSIALHKPRVYIDLSGWSPKYFPPHLVQYADTLLKHKVLFGSDFPVITPERWMEAFDQLPLRDSVRPLILRENAARLLGLPGAATEAHSATTTT</sequence>
<dbReference type="RefSeq" id="WP_344227989.1">
    <property type="nucleotide sequence ID" value="NZ_BAAALH010000002.1"/>
</dbReference>
<comment type="caution">
    <text evidence="3">The sequence shown here is derived from an EMBL/GenBank/DDBJ whole genome shotgun (WGS) entry which is preliminary data.</text>
</comment>
<dbReference type="InterPro" id="IPR032466">
    <property type="entry name" value="Metal_Hydrolase"/>
</dbReference>
<name>A0ABV8XYC2_9MICC</name>